<gene>
    <name evidence="9" type="primary">mreD</name>
    <name evidence="9" type="ORF">HPS54_01455</name>
</gene>
<dbReference type="RefSeq" id="WP_172343712.1">
    <property type="nucleotide sequence ID" value="NZ_CASYYZ010000014.1"/>
</dbReference>
<comment type="subcellular location">
    <subcellularLocation>
        <location evidence="1">Cell membrane</location>
        <topology evidence="1">Multi-pass membrane protein</topology>
    </subcellularLocation>
</comment>
<evidence type="ECO:0000256" key="5">
    <source>
        <dbReference type="ARBA" id="ARBA00022960"/>
    </source>
</evidence>
<keyword evidence="10" id="KW-1185">Reference proteome</keyword>
<keyword evidence="6 8" id="KW-1133">Transmembrane helix</keyword>
<keyword evidence="5" id="KW-0133">Cell shape</keyword>
<feature type="transmembrane region" description="Helical" evidence="8">
    <location>
        <begin position="140"/>
        <end position="158"/>
    </location>
</feature>
<reference evidence="9 10" key="1">
    <citation type="submission" date="2020-05" db="EMBL/GenBank/DDBJ databases">
        <title>Distinct polysaccharide utilization as determinants for interspecies competition between intestinal Prevotella spp.</title>
        <authorList>
            <person name="Galvez E.J.C."/>
            <person name="Iljazovic A."/>
            <person name="Strowig T."/>
        </authorList>
    </citation>
    <scope>NUCLEOTIDE SEQUENCE [LARGE SCALE GENOMIC DNA]</scope>
    <source>
        <strain evidence="9 10">PCHR</strain>
    </source>
</reference>
<keyword evidence="3" id="KW-1003">Cell membrane</keyword>
<accession>A0ABX2B1V6</accession>
<protein>
    <submittedName>
        <fullName evidence="9">Rod shape-determining protein MreD</fullName>
    </submittedName>
</protein>
<keyword evidence="4 8" id="KW-0812">Transmembrane</keyword>
<organism evidence="9 10">
    <name type="scientific">Xylanibacter caecicola</name>
    <dbReference type="NCBI Taxonomy" id="2736294"/>
    <lineage>
        <taxon>Bacteria</taxon>
        <taxon>Pseudomonadati</taxon>
        <taxon>Bacteroidota</taxon>
        <taxon>Bacteroidia</taxon>
        <taxon>Bacteroidales</taxon>
        <taxon>Prevotellaceae</taxon>
        <taxon>Xylanibacter</taxon>
    </lineage>
</organism>
<feature type="transmembrane region" description="Helical" evidence="8">
    <location>
        <begin position="71"/>
        <end position="91"/>
    </location>
</feature>
<keyword evidence="7 8" id="KW-0472">Membrane</keyword>
<evidence type="ECO:0000256" key="7">
    <source>
        <dbReference type="ARBA" id="ARBA00023136"/>
    </source>
</evidence>
<evidence type="ECO:0000313" key="9">
    <source>
        <dbReference type="EMBL" id="NPE24195.1"/>
    </source>
</evidence>
<proteinExistence type="inferred from homology"/>
<evidence type="ECO:0000313" key="10">
    <source>
        <dbReference type="Proteomes" id="UP000820977"/>
    </source>
</evidence>
<comment type="caution">
    <text evidence="9">The sequence shown here is derived from an EMBL/GenBank/DDBJ whole genome shotgun (WGS) entry which is preliminary data.</text>
</comment>
<evidence type="ECO:0000256" key="8">
    <source>
        <dbReference type="SAM" id="Phobius"/>
    </source>
</evidence>
<name>A0ABX2B1V6_9BACT</name>
<feature type="transmembrane region" description="Helical" evidence="8">
    <location>
        <begin position="111"/>
        <end position="134"/>
    </location>
</feature>
<dbReference type="EMBL" id="JABKKJ010000001">
    <property type="protein sequence ID" value="NPE24195.1"/>
    <property type="molecule type" value="Genomic_DNA"/>
</dbReference>
<dbReference type="NCBIfam" id="TIGR03426">
    <property type="entry name" value="shape_MreD"/>
    <property type="match status" value="1"/>
</dbReference>
<dbReference type="Proteomes" id="UP000820977">
    <property type="component" value="Unassembled WGS sequence"/>
</dbReference>
<dbReference type="InterPro" id="IPR007227">
    <property type="entry name" value="Cell_shape_determining_MreD"/>
</dbReference>
<evidence type="ECO:0000256" key="1">
    <source>
        <dbReference type="ARBA" id="ARBA00004651"/>
    </source>
</evidence>
<comment type="similarity">
    <text evidence="2">Belongs to the MreD family.</text>
</comment>
<sequence length="164" mass="18950">MNILVRIIVFIVLCLAQVLVLNHIHLWNSMIPLLNVYFVLMFNRNYPKWGIQLWCFALGLCIDIFSNTPGVSAAAMTLTAVIQPYVLNLFIQRDTQDNIFPTISTLGLSRYFYYTLITVFVYTTAFFTLETFSFFNWQQWLLDIAGSTALTTVMILAIENLRKD</sequence>
<evidence type="ECO:0000256" key="2">
    <source>
        <dbReference type="ARBA" id="ARBA00007776"/>
    </source>
</evidence>
<evidence type="ECO:0000256" key="4">
    <source>
        <dbReference type="ARBA" id="ARBA00022692"/>
    </source>
</evidence>
<evidence type="ECO:0000256" key="3">
    <source>
        <dbReference type="ARBA" id="ARBA00022475"/>
    </source>
</evidence>
<evidence type="ECO:0000256" key="6">
    <source>
        <dbReference type="ARBA" id="ARBA00022989"/>
    </source>
</evidence>